<evidence type="ECO:0000313" key="1">
    <source>
        <dbReference type="EMBL" id="JAH05024.1"/>
    </source>
</evidence>
<organism evidence="1">
    <name type="scientific">Anguilla anguilla</name>
    <name type="common">European freshwater eel</name>
    <name type="synonym">Muraena anguilla</name>
    <dbReference type="NCBI Taxonomy" id="7936"/>
    <lineage>
        <taxon>Eukaryota</taxon>
        <taxon>Metazoa</taxon>
        <taxon>Chordata</taxon>
        <taxon>Craniata</taxon>
        <taxon>Vertebrata</taxon>
        <taxon>Euteleostomi</taxon>
        <taxon>Actinopterygii</taxon>
        <taxon>Neopterygii</taxon>
        <taxon>Teleostei</taxon>
        <taxon>Anguilliformes</taxon>
        <taxon>Anguillidae</taxon>
        <taxon>Anguilla</taxon>
    </lineage>
</organism>
<reference evidence="1" key="2">
    <citation type="journal article" date="2015" name="Fish Shellfish Immunol.">
        <title>Early steps in the European eel (Anguilla anguilla)-Vibrio vulnificus interaction in the gills: Role of the RtxA13 toxin.</title>
        <authorList>
            <person name="Callol A."/>
            <person name="Pajuelo D."/>
            <person name="Ebbesson L."/>
            <person name="Teles M."/>
            <person name="MacKenzie S."/>
            <person name="Amaro C."/>
        </authorList>
    </citation>
    <scope>NUCLEOTIDE SEQUENCE</scope>
</reference>
<sequence>MRKKEYSFQGFWGVGRAIKRKACQECSSSSEVCQSETDCLGLRTVSNLESGITTVNSQNDTGTFLTYR</sequence>
<accession>A0A0E9PKI7</accession>
<name>A0A0E9PKI7_ANGAN</name>
<proteinExistence type="predicted"/>
<protein>
    <submittedName>
        <fullName evidence="1">Uncharacterized protein</fullName>
    </submittedName>
</protein>
<dbReference type="AlphaFoldDB" id="A0A0E9PKI7"/>
<reference evidence="1" key="1">
    <citation type="submission" date="2014-11" db="EMBL/GenBank/DDBJ databases">
        <authorList>
            <person name="Amaro Gonzalez C."/>
        </authorList>
    </citation>
    <scope>NUCLEOTIDE SEQUENCE</scope>
</reference>
<dbReference type="EMBL" id="GBXM01103553">
    <property type="protein sequence ID" value="JAH05024.1"/>
    <property type="molecule type" value="Transcribed_RNA"/>
</dbReference>